<dbReference type="Proteomes" id="UP000222824">
    <property type="component" value="Unassembled WGS sequence"/>
</dbReference>
<sequence length="148" mass="16077">MSDHYGPEGQGGGVGSQQVGELVTTVEQMDSKLEDLEERLENATRAINAGGGVSESTLTEVFNALPTAPDRATTAEGIAEGLDVDAETTRVALDQLYETTAAVEKREIQQVEEGEGTTTITDHQGRELEIEDTGTAIRRRNPLWYKRE</sequence>
<evidence type="ECO:0000313" key="2">
    <source>
        <dbReference type="EMBL" id="PHQ39726.1"/>
    </source>
</evidence>
<evidence type="ECO:0000256" key="1">
    <source>
        <dbReference type="SAM" id="MobiDB-lite"/>
    </source>
</evidence>
<gene>
    <name evidence="2" type="ORF">DJ69_04170</name>
</gene>
<keyword evidence="3" id="KW-1185">Reference proteome</keyword>
<accession>A0A2G1WL88</accession>
<name>A0A2G1WL88_9EURY</name>
<proteinExistence type="predicted"/>
<protein>
    <submittedName>
        <fullName evidence="2">Uncharacterized protein</fullName>
    </submittedName>
</protein>
<feature type="region of interest" description="Disordered" evidence="1">
    <location>
        <begin position="1"/>
        <end position="20"/>
    </location>
</feature>
<dbReference type="EMBL" id="NHOA01000030">
    <property type="protein sequence ID" value="PHQ39726.1"/>
    <property type="molecule type" value="Genomic_DNA"/>
</dbReference>
<dbReference type="AlphaFoldDB" id="A0A2G1WL88"/>
<evidence type="ECO:0000313" key="3">
    <source>
        <dbReference type="Proteomes" id="UP000222824"/>
    </source>
</evidence>
<comment type="caution">
    <text evidence="2">The sequence shown here is derived from an EMBL/GenBank/DDBJ whole genome shotgun (WGS) entry which is preliminary data.</text>
</comment>
<reference evidence="2 3" key="1">
    <citation type="journal article" date="2014" name="Front. Microbiol.">
        <title>Population and genomic analysis of the genus Halorubrum.</title>
        <authorList>
            <person name="Fullmer M.S."/>
            <person name="Soucy S.M."/>
            <person name="Swithers K.S."/>
            <person name="Makkay A.M."/>
            <person name="Wheeler R."/>
            <person name="Ventosa A."/>
            <person name="Gogarten J.P."/>
            <person name="Papke R.T."/>
        </authorList>
    </citation>
    <scope>NUCLEOTIDE SEQUENCE [LARGE SCALE GENOMIC DNA]</scope>
    <source>
        <strain evidence="2 3">C49</strain>
    </source>
</reference>
<organism evidence="2 3">
    <name type="scientific">Halorubrum persicum</name>
    <dbReference type="NCBI Taxonomy" id="1383844"/>
    <lineage>
        <taxon>Archaea</taxon>
        <taxon>Methanobacteriati</taxon>
        <taxon>Methanobacteriota</taxon>
        <taxon>Stenosarchaea group</taxon>
        <taxon>Halobacteria</taxon>
        <taxon>Halobacteriales</taxon>
        <taxon>Haloferacaceae</taxon>
        <taxon>Halorubrum</taxon>
    </lineage>
</organism>